<accession>A0A5C1QDB8</accession>
<dbReference type="InterPro" id="IPR058094">
    <property type="entry name" value="Ig-like_OmpL47-like"/>
</dbReference>
<dbReference type="NCBIfam" id="NF047446">
    <property type="entry name" value="barrel_OmpL47"/>
    <property type="match status" value="1"/>
</dbReference>
<sequence length="269" mass="29535">MKKFALIQVILLSTLSLSGTIYFKDSYTFKGSYKNDTYPLQSYFSLDTMKDWSWNQNYQFTISETGTYELRSHGGRVFPPSAGNVIVGYYSFTKDNTAPSISSSISPSRLTNGNVTVTASATDSGVGLDKIEMKVGSGSYAIRSSVSLSSNNIVTIKATDKLGNYSTETVSVSNIDKVNPTISISSNNTFPTKDSVNVTATFLDDYSGVNTREVKIGNRSWESIVAPYITTFSSNNKIFFRSMDNAGNWSSISSYEVKILISHLRVVLP</sequence>
<evidence type="ECO:0008006" key="3">
    <source>
        <dbReference type="Google" id="ProtNLM"/>
    </source>
</evidence>
<dbReference type="AlphaFoldDB" id="A0A5C1QDB8"/>
<gene>
    <name evidence="1" type="ORF">EW093_05610</name>
</gene>
<evidence type="ECO:0000313" key="1">
    <source>
        <dbReference type="EMBL" id="QEN04202.1"/>
    </source>
</evidence>
<dbReference type="OrthoDB" id="5243170at2"/>
<keyword evidence="2" id="KW-1185">Reference proteome</keyword>
<dbReference type="Proteomes" id="UP000323824">
    <property type="component" value="Chromosome"/>
</dbReference>
<dbReference type="RefSeq" id="WP_149567453.1">
    <property type="nucleotide sequence ID" value="NZ_CP035807.1"/>
</dbReference>
<protein>
    <recommendedName>
        <fullName evidence="3">Bacterial Ig-like domain-containing protein</fullName>
    </recommendedName>
</protein>
<name>A0A5C1QDB8_9SPIO</name>
<evidence type="ECO:0000313" key="2">
    <source>
        <dbReference type="Proteomes" id="UP000323824"/>
    </source>
</evidence>
<reference evidence="1 2" key="2">
    <citation type="submission" date="2019-09" db="EMBL/GenBank/DDBJ databases">
        <title>Complete Genome Sequence and Methylome Analysis of free living Spirochaetas.</title>
        <authorList>
            <person name="Leshcheva N."/>
            <person name="Mikheeva N."/>
        </authorList>
    </citation>
    <scope>NUCLEOTIDE SEQUENCE [LARGE SCALE GENOMIC DNA]</scope>
    <source>
        <strain evidence="1 2">P</strain>
    </source>
</reference>
<proteinExistence type="predicted"/>
<reference evidence="1 2" key="1">
    <citation type="submission" date="2019-02" db="EMBL/GenBank/DDBJ databases">
        <authorList>
            <person name="Fomenkov A."/>
            <person name="Dubinina G."/>
            <person name="Grabovich M."/>
            <person name="Vincze T."/>
            <person name="Roberts R.J."/>
        </authorList>
    </citation>
    <scope>NUCLEOTIDE SEQUENCE [LARGE SCALE GENOMIC DNA]</scope>
    <source>
        <strain evidence="1 2">P</strain>
    </source>
</reference>
<dbReference type="EMBL" id="CP035807">
    <property type="protein sequence ID" value="QEN04202.1"/>
    <property type="molecule type" value="Genomic_DNA"/>
</dbReference>
<dbReference type="KEGG" id="sper:EW093_05610"/>
<organism evidence="1 2">
    <name type="scientific">Thiospirochaeta perfilievii</name>
    <dbReference type="NCBI Taxonomy" id="252967"/>
    <lineage>
        <taxon>Bacteria</taxon>
        <taxon>Pseudomonadati</taxon>
        <taxon>Spirochaetota</taxon>
        <taxon>Spirochaetia</taxon>
        <taxon>Spirochaetales</taxon>
        <taxon>Spirochaetaceae</taxon>
        <taxon>Thiospirochaeta</taxon>
    </lineage>
</organism>